<protein>
    <recommendedName>
        <fullName evidence="3">MAM domain-containing protein</fullName>
    </recommendedName>
</protein>
<comment type="caution">
    <text evidence="4">The sequence shown here is derived from an EMBL/GenBank/DDBJ whole genome shotgun (WGS) entry which is preliminary data.</text>
</comment>
<evidence type="ECO:0000313" key="4">
    <source>
        <dbReference type="EMBL" id="KAK2174640.1"/>
    </source>
</evidence>
<dbReference type="Pfam" id="PF00629">
    <property type="entry name" value="MAM"/>
    <property type="match status" value="1"/>
</dbReference>
<dbReference type="EMBL" id="JAODUO010000786">
    <property type="protein sequence ID" value="KAK2174640.1"/>
    <property type="molecule type" value="Genomic_DNA"/>
</dbReference>
<dbReference type="PROSITE" id="PS50060">
    <property type="entry name" value="MAM_2"/>
    <property type="match status" value="1"/>
</dbReference>
<evidence type="ECO:0000256" key="1">
    <source>
        <dbReference type="ARBA" id="ARBA00023157"/>
    </source>
</evidence>
<feature type="domain" description="MAM" evidence="3">
    <location>
        <begin position="38"/>
        <end position="145"/>
    </location>
</feature>
<dbReference type="GO" id="GO:0016020">
    <property type="term" value="C:membrane"/>
    <property type="evidence" value="ECO:0007669"/>
    <property type="project" value="InterPro"/>
</dbReference>
<accession>A0AAD9NLQ2</accession>
<dbReference type="SMART" id="SM00192">
    <property type="entry name" value="LDLa"/>
    <property type="match status" value="1"/>
</dbReference>
<dbReference type="InterPro" id="IPR051560">
    <property type="entry name" value="MAM_domain-containing"/>
</dbReference>
<reference evidence="4" key="1">
    <citation type="journal article" date="2023" name="Mol. Biol. Evol.">
        <title>Third-Generation Sequencing Reveals the Adaptive Role of the Epigenome in Three Deep-Sea Polychaetes.</title>
        <authorList>
            <person name="Perez M."/>
            <person name="Aroh O."/>
            <person name="Sun Y."/>
            <person name="Lan Y."/>
            <person name="Juniper S.K."/>
            <person name="Young C.R."/>
            <person name="Angers B."/>
            <person name="Qian P.Y."/>
        </authorList>
    </citation>
    <scope>NUCLEOTIDE SEQUENCE</scope>
    <source>
        <strain evidence="4">R07B-5</strain>
    </source>
</reference>
<dbReference type="InterPro" id="IPR000998">
    <property type="entry name" value="MAM_dom"/>
</dbReference>
<dbReference type="Proteomes" id="UP001209878">
    <property type="component" value="Unassembled WGS sequence"/>
</dbReference>
<dbReference type="InterPro" id="IPR002172">
    <property type="entry name" value="LDrepeatLR_classA_rpt"/>
</dbReference>
<dbReference type="Gene3D" id="4.10.400.10">
    <property type="entry name" value="Low-density Lipoprotein Receptor"/>
    <property type="match status" value="1"/>
</dbReference>
<evidence type="ECO:0000256" key="2">
    <source>
        <dbReference type="PROSITE-ProRule" id="PRU00124"/>
    </source>
</evidence>
<gene>
    <name evidence="4" type="ORF">NP493_784g00000</name>
</gene>
<dbReference type="SUPFAM" id="SSF57424">
    <property type="entry name" value="LDL receptor-like module"/>
    <property type="match status" value="1"/>
</dbReference>
<dbReference type="PROSITE" id="PS50068">
    <property type="entry name" value="LDLRA_2"/>
    <property type="match status" value="1"/>
</dbReference>
<dbReference type="SMART" id="SM00137">
    <property type="entry name" value="MAM"/>
    <property type="match status" value="1"/>
</dbReference>
<dbReference type="Gene3D" id="2.60.120.200">
    <property type="match status" value="1"/>
</dbReference>
<dbReference type="PANTHER" id="PTHR23282:SF144">
    <property type="match status" value="1"/>
</dbReference>
<dbReference type="AlphaFoldDB" id="A0AAD9NLQ2"/>
<dbReference type="Pfam" id="PF00057">
    <property type="entry name" value="Ldl_recept_a"/>
    <property type="match status" value="1"/>
</dbReference>
<dbReference type="PANTHER" id="PTHR23282">
    <property type="entry name" value="APICAL ENDOSOMAL GLYCOPROTEIN PRECURSOR"/>
    <property type="match status" value="1"/>
</dbReference>
<dbReference type="CDD" id="cd06263">
    <property type="entry name" value="MAM"/>
    <property type="match status" value="1"/>
</dbReference>
<dbReference type="InterPro" id="IPR013320">
    <property type="entry name" value="ConA-like_dom_sf"/>
</dbReference>
<feature type="disulfide bond" evidence="2">
    <location>
        <begin position="2"/>
        <end position="20"/>
    </location>
</feature>
<dbReference type="CDD" id="cd00112">
    <property type="entry name" value="LDLa"/>
    <property type="match status" value="1"/>
</dbReference>
<organism evidence="4 5">
    <name type="scientific">Ridgeia piscesae</name>
    <name type="common">Tubeworm</name>
    <dbReference type="NCBI Taxonomy" id="27915"/>
    <lineage>
        <taxon>Eukaryota</taxon>
        <taxon>Metazoa</taxon>
        <taxon>Spiralia</taxon>
        <taxon>Lophotrochozoa</taxon>
        <taxon>Annelida</taxon>
        <taxon>Polychaeta</taxon>
        <taxon>Sedentaria</taxon>
        <taxon>Canalipalpata</taxon>
        <taxon>Sabellida</taxon>
        <taxon>Siboglinidae</taxon>
        <taxon>Ridgeia</taxon>
    </lineage>
</organism>
<dbReference type="SUPFAM" id="SSF49899">
    <property type="entry name" value="Concanavalin A-like lectins/glucanases"/>
    <property type="match status" value="1"/>
</dbReference>
<name>A0AAD9NLQ2_RIDPI</name>
<evidence type="ECO:0000313" key="5">
    <source>
        <dbReference type="Proteomes" id="UP001209878"/>
    </source>
</evidence>
<sequence length="214" mass="24319">MCNTTVCIPRSKVCDLQKDCLNGEDEDSSLCGNVSEGAACTFEGGLCEWTNHTGSRFHWAWHSGRTPTNNTGPTNDHTTGTPKGHYIYFEASDRQLGDRAMIVSRVYPIPPASTWDPKSPYYHSCQVRFFYHMYGTHVHQLKMHLSEVYIDATPVIRGRFYENYWVKAILGNNRGVDAWLRVAVPIPRVGRRSVTPGVIIIYNCSELKRKFTQN</sequence>
<dbReference type="InterPro" id="IPR036055">
    <property type="entry name" value="LDL_receptor-like_sf"/>
</dbReference>
<comment type="caution">
    <text evidence="2">Lacks conserved residue(s) required for the propagation of feature annotation.</text>
</comment>
<proteinExistence type="predicted"/>
<evidence type="ECO:0000259" key="3">
    <source>
        <dbReference type="PROSITE" id="PS50060"/>
    </source>
</evidence>
<keyword evidence="1 2" id="KW-1015">Disulfide bond</keyword>
<keyword evidence="5" id="KW-1185">Reference proteome</keyword>